<dbReference type="Gene3D" id="1.10.287.130">
    <property type="match status" value="1"/>
</dbReference>
<dbReference type="KEGG" id="mtw:CQW49_21805"/>
<dbReference type="GO" id="GO:0000155">
    <property type="term" value="F:phosphorelay sensor kinase activity"/>
    <property type="evidence" value="ECO:0007669"/>
    <property type="project" value="InterPro"/>
</dbReference>
<evidence type="ECO:0000256" key="3">
    <source>
        <dbReference type="ARBA" id="ARBA00022553"/>
    </source>
</evidence>
<dbReference type="Gene3D" id="3.30.565.10">
    <property type="entry name" value="Histidine kinase-like ATPase, C-terminal domain"/>
    <property type="match status" value="1"/>
</dbReference>
<evidence type="ECO:0000259" key="4">
    <source>
        <dbReference type="PROSITE" id="PS50109"/>
    </source>
</evidence>
<dbReference type="CDD" id="cd00082">
    <property type="entry name" value="HisKA"/>
    <property type="match status" value="1"/>
</dbReference>
<proteinExistence type="predicted"/>
<dbReference type="Gene3D" id="3.30.450.20">
    <property type="entry name" value="PAS domain"/>
    <property type="match status" value="2"/>
</dbReference>
<reference evidence="6" key="1">
    <citation type="submission" date="2017-10" db="EMBL/GenBank/DDBJ databases">
        <title>Completed PacBio SMRT sequence of Methylosinus trichosporium OB3b reveals presence of a third large plasmid.</title>
        <authorList>
            <person name="Charles T.C."/>
            <person name="Lynch M.D.J."/>
            <person name="Heil J.R."/>
            <person name="Cheng J."/>
        </authorList>
    </citation>
    <scope>NUCLEOTIDE SEQUENCE [LARGE SCALE GENOMIC DNA]</scope>
    <source>
        <strain evidence="6">OB3b</strain>
        <plasmid evidence="6">pob3b1</plasmid>
    </source>
</reference>
<evidence type="ECO:0000313" key="5">
    <source>
        <dbReference type="EMBL" id="ATQ70626.1"/>
    </source>
</evidence>
<accession>A0A2D2D6K3</accession>
<dbReference type="SUPFAM" id="SSF55785">
    <property type="entry name" value="PYP-like sensor domain (PAS domain)"/>
    <property type="match status" value="1"/>
</dbReference>
<geneLocation type="plasmid" evidence="6">
    <name>pob3b1</name>
</geneLocation>
<protein>
    <recommendedName>
        <fullName evidence="2">histidine kinase</fullName>
        <ecNumber evidence="2">2.7.13.3</ecNumber>
    </recommendedName>
</protein>
<comment type="catalytic activity">
    <reaction evidence="1">
        <text>ATP + protein L-histidine = ADP + protein N-phospho-L-histidine.</text>
        <dbReference type="EC" id="2.7.13.3"/>
    </reaction>
</comment>
<organism evidence="5 6">
    <name type="scientific">Methylosinus trichosporium (strain ATCC 35070 / NCIMB 11131 / UNIQEM 75 / OB3b)</name>
    <dbReference type="NCBI Taxonomy" id="595536"/>
    <lineage>
        <taxon>Bacteria</taxon>
        <taxon>Pseudomonadati</taxon>
        <taxon>Pseudomonadota</taxon>
        <taxon>Alphaproteobacteria</taxon>
        <taxon>Hyphomicrobiales</taxon>
        <taxon>Methylocystaceae</taxon>
        <taxon>Methylosinus</taxon>
    </lineage>
</organism>
<evidence type="ECO:0000256" key="2">
    <source>
        <dbReference type="ARBA" id="ARBA00012438"/>
    </source>
</evidence>
<dbReference type="InterPro" id="IPR005467">
    <property type="entry name" value="His_kinase_dom"/>
</dbReference>
<dbReference type="Pfam" id="PF00512">
    <property type="entry name" value="HisKA"/>
    <property type="match status" value="1"/>
</dbReference>
<keyword evidence="5" id="KW-0614">Plasmid</keyword>
<sequence length="595" mass="64789">MSMSFDMLILRGEPDVTSEDSPEHDARDELARLIDVLHATQQRILDLTEADADVLAQASGSLLRLPVVQAHLRDPAIARRSAEAERDAILDAIPMHAALLGAEGDIRVVNAAWRAGVAETGDDRGCRVGDDYLDFWRWENSCGCADAAEAITAIEAVLDRRRGSFSQDCHIASLSSRVWLRLIVAPLTDDVSGGALVLHIDITDDRLTREGRQEIGEALETLIDRSPLAILVYKNFAPIAANKALADLLGYADERGILAWTDLRVALLRHLTPDTHQRLTVHLTTLAHARPAPARFDFTARKLGGARLDLELRVAAIKWRDQRAFCAMITDVTQQRAADERLQHMQRLDALGQLTGGVAHDFNNLLTVIMGNAEALEAGLVADDPRRSWAELVRVTAQKAAAVTSRLLAFARRRPLEPSVIDVAEVVAGLTSFLDRVIGSRIAICSISTGAPLYIQADVSQFENAILNLCLNSRDAMPNGGSIIIEAADVEIGSAQPSEPADLPPGRYVSITVADTGHGMDRETLSRAVEPFFTTKETENGTGLGLSMVVDFVEQCMGAVSIASEPGKGTNVQLWFPRQKIDVREQCFDADDDVQ</sequence>
<dbReference type="InterPro" id="IPR013656">
    <property type="entry name" value="PAS_4"/>
</dbReference>
<dbReference type="InterPro" id="IPR004358">
    <property type="entry name" value="Sig_transdc_His_kin-like_C"/>
</dbReference>
<dbReference type="SMART" id="SM00388">
    <property type="entry name" value="HisKA"/>
    <property type="match status" value="1"/>
</dbReference>
<dbReference type="Proteomes" id="UP000230709">
    <property type="component" value="Plasmid pOB3b1"/>
</dbReference>
<dbReference type="SUPFAM" id="SSF55874">
    <property type="entry name" value="ATPase domain of HSP90 chaperone/DNA topoisomerase II/histidine kinase"/>
    <property type="match status" value="1"/>
</dbReference>
<dbReference type="STRING" id="595536.GCA_000178815_00148"/>
<feature type="domain" description="Histidine kinase" evidence="4">
    <location>
        <begin position="357"/>
        <end position="580"/>
    </location>
</feature>
<dbReference type="SUPFAM" id="SSF47384">
    <property type="entry name" value="Homodimeric domain of signal transducing histidine kinase"/>
    <property type="match status" value="1"/>
</dbReference>
<dbReference type="PANTHER" id="PTHR43065:SF49">
    <property type="entry name" value="HISTIDINE KINASE"/>
    <property type="match status" value="1"/>
</dbReference>
<dbReference type="Pfam" id="PF02518">
    <property type="entry name" value="HATPase_c"/>
    <property type="match status" value="1"/>
</dbReference>
<evidence type="ECO:0000256" key="1">
    <source>
        <dbReference type="ARBA" id="ARBA00000085"/>
    </source>
</evidence>
<gene>
    <name evidence="5" type="ORF">CQW49_21805</name>
</gene>
<dbReference type="InterPro" id="IPR035965">
    <property type="entry name" value="PAS-like_dom_sf"/>
</dbReference>
<dbReference type="InterPro" id="IPR036097">
    <property type="entry name" value="HisK_dim/P_sf"/>
</dbReference>
<dbReference type="EMBL" id="CP023738">
    <property type="protein sequence ID" value="ATQ70626.1"/>
    <property type="molecule type" value="Genomic_DNA"/>
</dbReference>
<dbReference type="AlphaFoldDB" id="A0A2D2D6K3"/>
<dbReference type="EC" id="2.7.13.3" evidence="2"/>
<dbReference type="InterPro" id="IPR003661">
    <property type="entry name" value="HisK_dim/P_dom"/>
</dbReference>
<dbReference type="Pfam" id="PF08448">
    <property type="entry name" value="PAS_4"/>
    <property type="match status" value="1"/>
</dbReference>
<dbReference type="InterPro" id="IPR036890">
    <property type="entry name" value="HATPase_C_sf"/>
</dbReference>
<dbReference type="PANTHER" id="PTHR43065">
    <property type="entry name" value="SENSOR HISTIDINE KINASE"/>
    <property type="match status" value="1"/>
</dbReference>
<evidence type="ECO:0000313" key="6">
    <source>
        <dbReference type="Proteomes" id="UP000230709"/>
    </source>
</evidence>
<name>A0A2D2D6K3_METT3</name>
<dbReference type="PRINTS" id="PR00344">
    <property type="entry name" value="BCTRLSENSOR"/>
</dbReference>
<dbReference type="InterPro" id="IPR003594">
    <property type="entry name" value="HATPase_dom"/>
</dbReference>
<keyword evidence="6" id="KW-1185">Reference proteome</keyword>
<keyword evidence="3" id="KW-0597">Phosphoprotein</keyword>
<dbReference type="SMART" id="SM00387">
    <property type="entry name" value="HATPase_c"/>
    <property type="match status" value="1"/>
</dbReference>
<dbReference type="PROSITE" id="PS50109">
    <property type="entry name" value="HIS_KIN"/>
    <property type="match status" value="1"/>
</dbReference>